<evidence type="ECO:0000256" key="1">
    <source>
        <dbReference type="SAM" id="Phobius"/>
    </source>
</evidence>
<dbReference type="STRING" id="218851.A0A2G5CZP1"/>
<feature type="transmembrane region" description="Helical" evidence="1">
    <location>
        <begin position="144"/>
        <end position="162"/>
    </location>
</feature>
<dbReference type="Proteomes" id="UP000230069">
    <property type="component" value="Unassembled WGS sequence"/>
</dbReference>
<reference evidence="2 3" key="1">
    <citation type="submission" date="2017-09" db="EMBL/GenBank/DDBJ databases">
        <title>WGS assembly of Aquilegia coerulea Goldsmith.</title>
        <authorList>
            <person name="Hodges S."/>
            <person name="Kramer E."/>
            <person name="Nordborg M."/>
            <person name="Tomkins J."/>
            <person name="Borevitz J."/>
            <person name="Derieg N."/>
            <person name="Yan J."/>
            <person name="Mihaltcheva S."/>
            <person name="Hayes R.D."/>
            <person name="Rokhsar D."/>
        </authorList>
    </citation>
    <scope>NUCLEOTIDE SEQUENCE [LARGE SCALE GENOMIC DNA]</scope>
    <source>
        <strain evidence="3">cv. Goldsmith</strain>
    </source>
</reference>
<accession>A0A2G5CZP1</accession>
<organism evidence="2 3">
    <name type="scientific">Aquilegia coerulea</name>
    <name type="common">Rocky mountain columbine</name>
    <dbReference type="NCBI Taxonomy" id="218851"/>
    <lineage>
        <taxon>Eukaryota</taxon>
        <taxon>Viridiplantae</taxon>
        <taxon>Streptophyta</taxon>
        <taxon>Embryophyta</taxon>
        <taxon>Tracheophyta</taxon>
        <taxon>Spermatophyta</taxon>
        <taxon>Magnoliopsida</taxon>
        <taxon>Ranunculales</taxon>
        <taxon>Ranunculaceae</taxon>
        <taxon>Thalictroideae</taxon>
        <taxon>Aquilegia</taxon>
    </lineage>
</organism>
<evidence type="ECO:0000313" key="2">
    <source>
        <dbReference type="EMBL" id="PIA36731.1"/>
    </source>
</evidence>
<keyword evidence="1" id="KW-1133">Transmembrane helix</keyword>
<keyword evidence="3" id="KW-1185">Reference proteome</keyword>
<dbReference type="AlphaFoldDB" id="A0A2G5CZP1"/>
<protein>
    <submittedName>
        <fullName evidence="2">Uncharacterized protein</fullName>
    </submittedName>
</protein>
<proteinExistence type="predicted"/>
<sequence>MAPSFDWFANEKLEGTPVVVKMQNPNWSMLELEDDLHLSGDKGREKNAKQLTWVLLLKAHKAAGCLASIASAMVGLTAAIRRRVSSGRTDADSGIQINRNENPAVKSRFYTCIKFLLWLSVVLLGFEVTAYFKGWHFTTPHLHLQLLLPSPLGVQGLFDIMYSKWVLVRVNYLAHQQQTSQVSFNKYKWVLQLYTTLSYIKREREREINLHKKQRRSILK</sequence>
<keyword evidence="1" id="KW-0812">Transmembrane</keyword>
<dbReference type="EMBL" id="KZ305050">
    <property type="protein sequence ID" value="PIA36731.1"/>
    <property type="molecule type" value="Genomic_DNA"/>
</dbReference>
<gene>
    <name evidence="2" type="ORF">AQUCO_03300146v1</name>
</gene>
<keyword evidence="1" id="KW-0472">Membrane</keyword>
<evidence type="ECO:0000313" key="3">
    <source>
        <dbReference type="Proteomes" id="UP000230069"/>
    </source>
</evidence>
<dbReference type="OrthoDB" id="1707177at2759"/>
<dbReference type="InParanoid" id="A0A2G5CZP1"/>
<name>A0A2G5CZP1_AQUCA</name>
<feature type="transmembrane region" description="Helical" evidence="1">
    <location>
        <begin position="115"/>
        <end position="132"/>
    </location>
</feature>